<feature type="compositionally biased region" description="Polar residues" evidence="1">
    <location>
        <begin position="120"/>
        <end position="130"/>
    </location>
</feature>
<feature type="region of interest" description="Disordered" evidence="1">
    <location>
        <begin position="120"/>
        <end position="255"/>
    </location>
</feature>
<keyword evidence="3" id="KW-1185">Reference proteome</keyword>
<feature type="compositionally biased region" description="Polar residues" evidence="1">
    <location>
        <begin position="451"/>
        <end position="460"/>
    </location>
</feature>
<dbReference type="GO" id="GO:0009658">
    <property type="term" value="P:chloroplast organization"/>
    <property type="evidence" value="ECO:0007669"/>
    <property type="project" value="TreeGrafter"/>
</dbReference>
<dbReference type="Gene3D" id="3.30.420.100">
    <property type="match status" value="1"/>
</dbReference>
<dbReference type="PANTHER" id="PTHR47296:SF1">
    <property type="entry name" value="PROTEIN TIC 40, CHLOROPLASTIC"/>
    <property type="match status" value="1"/>
</dbReference>
<sequence>MVYASLVPTYCLFNSLSTTPKCTFLPPTTAATAGAHHHPPLVCPLYSPPHSSKLKPLINQHRAPSKPSLETLGLHLCLNFFFWLQLQQPLLLLLPLLPPQISILKYAMQQAFKTMMGQMDSQNNQFNNAGFSPGSPFPFPFPPPPNSGPTTSPPFPNFATSGPAASPSPATSQSVVTVDVPMTKVEVPPPTDVKYDQDEEGPKKYDVSPEETIQKSPFGGFDETTKSDSSKDVEPADQVSQNGTAYTPGVGASEVSSSARVPNFSILVLKRASKYLASYGFAEDKYPCHPLMWHSFGKQESRLPKIGTLVYFEYGKLLGLGIPVVTAQNVLMFPLASWVNAYRTYKGEGKKGMLQNPQYRQQLEDMFDKRFAGFSKDSKQLDAEVHRKYIYGGHVSAYMATLMEDEPEKYQSHFWWCGGCAQLTKSTTSPYTVLSRSTDESCMRTRALTGKSGQPSQVGSTYRPHEQWVRNDLGRPTPR</sequence>
<evidence type="ECO:0000256" key="1">
    <source>
        <dbReference type="SAM" id="MobiDB-lite"/>
    </source>
</evidence>
<gene>
    <name evidence="2" type="ORF">TEA_029988</name>
</gene>
<comment type="caution">
    <text evidence="2">The sequence shown here is derived from an EMBL/GenBank/DDBJ whole genome shotgun (WGS) entry which is preliminary data.</text>
</comment>
<accession>A0A4S4ERK1</accession>
<protein>
    <submittedName>
        <fullName evidence="2">Uncharacterized protein</fullName>
    </submittedName>
</protein>
<feature type="compositionally biased region" description="Basic and acidic residues" evidence="1">
    <location>
        <begin position="223"/>
        <end position="234"/>
    </location>
</feature>
<dbReference type="GO" id="GO:0009535">
    <property type="term" value="C:chloroplast thylakoid membrane"/>
    <property type="evidence" value="ECO:0007669"/>
    <property type="project" value="TreeGrafter"/>
</dbReference>
<name>A0A4S4ERK1_CAMSN</name>
<dbReference type="GO" id="GO:0009706">
    <property type="term" value="C:chloroplast inner membrane"/>
    <property type="evidence" value="ECO:0007669"/>
    <property type="project" value="TreeGrafter"/>
</dbReference>
<dbReference type="PANTHER" id="PTHR47296">
    <property type="entry name" value="PROTEIN TIC 40, CHLOROPLASTIC"/>
    <property type="match status" value="1"/>
</dbReference>
<dbReference type="Proteomes" id="UP000306102">
    <property type="component" value="Unassembled WGS sequence"/>
</dbReference>
<proteinExistence type="predicted"/>
<dbReference type="EMBL" id="SDRB02002429">
    <property type="protein sequence ID" value="THG19419.1"/>
    <property type="molecule type" value="Genomic_DNA"/>
</dbReference>
<feature type="region of interest" description="Disordered" evidence="1">
    <location>
        <begin position="448"/>
        <end position="479"/>
    </location>
</feature>
<dbReference type="STRING" id="542762.A0A4S4ERK1"/>
<dbReference type="AlphaFoldDB" id="A0A4S4ERK1"/>
<evidence type="ECO:0000313" key="2">
    <source>
        <dbReference type="EMBL" id="THG19419.1"/>
    </source>
</evidence>
<organism evidence="2 3">
    <name type="scientific">Camellia sinensis var. sinensis</name>
    <name type="common">China tea</name>
    <dbReference type="NCBI Taxonomy" id="542762"/>
    <lineage>
        <taxon>Eukaryota</taxon>
        <taxon>Viridiplantae</taxon>
        <taxon>Streptophyta</taxon>
        <taxon>Embryophyta</taxon>
        <taxon>Tracheophyta</taxon>
        <taxon>Spermatophyta</taxon>
        <taxon>Magnoliopsida</taxon>
        <taxon>eudicotyledons</taxon>
        <taxon>Gunneridae</taxon>
        <taxon>Pentapetalae</taxon>
        <taxon>asterids</taxon>
        <taxon>Ericales</taxon>
        <taxon>Theaceae</taxon>
        <taxon>Camellia</taxon>
    </lineage>
</organism>
<reference evidence="2 3" key="1">
    <citation type="journal article" date="2018" name="Proc. Natl. Acad. Sci. U.S.A.">
        <title>Draft genome sequence of Camellia sinensis var. sinensis provides insights into the evolution of the tea genome and tea quality.</title>
        <authorList>
            <person name="Wei C."/>
            <person name="Yang H."/>
            <person name="Wang S."/>
            <person name="Zhao J."/>
            <person name="Liu C."/>
            <person name="Gao L."/>
            <person name="Xia E."/>
            <person name="Lu Y."/>
            <person name="Tai Y."/>
            <person name="She G."/>
            <person name="Sun J."/>
            <person name="Cao H."/>
            <person name="Tong W."/>
            <person name="Gao Q."/>
            <person name="Li Y."/>
            <person name="Deng W."/>
            <person name="Jiang X."/>
            <person name="Wang W."/>
            <person name="Chen Q."/>
            <person name="Zhang S."/>
            <person name="Li H."/>
            <person name="Wu J."/>
            <person name="Wang P."/>
            <person name="Li P."/>
            <person name="Shi C."/>
            <person name="Zheng F."/>
            <person name="Jian J."/>
            <person name="Huang B."/>
            <person name="Shan D."/>
            <person name="Shi M."/>
            <person name="Fang C."/>
            <person name="Yue Y."/>
            <person name="Li F."/>
            <person name="Li D."/>
            <person name="Wei S."/>
            <person name="Han B."/>
            <person name="Jiang C."/>
            <person name="Yin Y."/>
            <person name="Xia T."/>
            <person name="Zhang Z."/>
            <person name="Bennetzen J.L."/>
            <person name="Zhao S."/>
            <person name="Wan X."/>
        </authorList>
    </citation>
    <scope>NUCLEOTIDE SEQUENCE [LARGE SCALE GENOMIC DNA]</scope>
    <source>
        <strain evidence="3">cv. Shuchazao</strain>
        <tissue evidence="2">Leaf</tissue>
    </source>
</reference>
<dbReference type="GO" id="GO:0045037">
    <property type="term" value="P:protein import into chloroplast stroma"/>
    <property type="evidence" value="ECO:0007669"/>
    <property type="project" value="TreeGrafter"/>
</dbReference>
<feature type="compositionally biased region" description="Basic and acidic residues" evidence="1">
    <location>
        <begin position="193"/>
        <end position="207"/>
    </location>
</feature>
<feature type="compositionally biased region" description="Basic and acidic residues" evidence="1">
    <location>
        <begin position="463"/>
        <end position="473"/>
    </location>
</feature>
<feature type="compositionally biased region" description="Low complexity" evidence="1">
    <location>
        <begin position="157"/>
        <end position="178"/>
    </location>
</feature>
<evidence type="ECO:0000313" key="3">
    <source>
        <dbReference type="Proteomes" id="UP000306102"/>
    </source>
</evidence>
<feature type="compositionally biased region" description="Pro residues" evidence="1">
    <location>
        <begin position="135"/>
        <end position="156"/>
    </location>
</feature>